<evidence type="ECO:0000313" key="22">
    <source>
        <dbReference type="Proteomes" id="UP000239650"/>
    </source>
</evidence>
<dbReference type="InterPro" id="IPR050558">
    <property type="entry name" value="PTS_Sugar-Specific_Components"/>
</dbReference>
<evidence type="ECO:0000256" key="1">
    <source>
        <dbReference type="ARBA" id="ARBA00004651"/>
    </source>
</evidence>
<dbReference type="InterPro" id="IPR013013">
    <property type="entry name" value="PTS_EIIC_1"/>
</dbReference>
<evidence type="ECO:0000259" key="19">
    <source>
        <dbReference type="PROSITE" id="PS51098"/>
    </source>
</evidence>
<dbReference type="Pfam" id="PF00358">
    <property type="entry name" value="PTS_EIIA_1"/>
    <property type="match status" value="1"/>
</dbReference>
<dbReference type="GeneID" id="57132986"/>
<dbReference type="PROSITE" id="PS51103">
    <property type="entry name" value="PTS_EIIC_TYPE_1"/>
    <property type="match status" value="1"/>
</dbReference>
<dbReference type="InterPro" id="IPR003352">
    <property type="entry name" value="PTS_EIIC"/>
</dbReference>
<evidence type="ECO:0000256" key="15">
    <source>
        <dbReference type="ARBA" id="ARBA00081008"/>
    </source>
</evidence>
<dbReference type="NCBIfam" id="TIGR00830">
    <property type="entry name" value="PTBA"/>
    <property type="match status" value="1"/>
</dbReference>
<dbReference type="Gene3D" id="2.70.70.10">
    <property type="entry name" value="Glucose Permease (Domain IIA)"/>
    <property type="match status" value="1"/>
</dbReference>
<evidence type="ECO:0000259" key="20">
    <source>
        <dbReference type="PROSITE" id="PS51103"/>
    </source>
</evidence>
<evidence type="ECO:0000256" key="6">
    <source>
        <dbReference type="ARBA" id="ARBA00022683"/>
    </source>
</evidence>
<keyword evidence="9 17" id="KW-1133">Transmembrane helix</keyword>
<keyword evidence="2" id="KW-0813">Transport</keyword>
<reference evidence="21 22" key="1">
    <citation type="submission" date="2018-02" db="EMBL/GenBank/DDBJ databases">
        <authorList>
            <person name="Rodrigo-Torres L."/>
            <person name="Arahal R. D."/>
            <person name="Lucena T."/>
        </authorList>
    </citation>
    <scope>NUCLEOTIDE SEQUENCE [LARGE SCALE GENOMIC DNA]</scope>
    <source>
        <strain evidence="21 22">CECT 9267</strain>
    </source>
</reference>
<sequence>MTQSYKEISKNIIEGVGGEENIKSLTHCVTRLRFVLKDTAKVKQDMLEQMPIVMTALSTGGQYQVVIGPKVTDVYDAVMVELGNLEDNTNEPEEKKKLSDRLLATISAIFTPYINILAAAGVLKGLVILIQMMHLFGEKSLVLAVLNALASGVFTMLPIFIAITGAEKFKSNKYTAVALAAALIYPLTAADIPANVMLGSLAIPLKVYGGAVLPTIFAVYFLSIIEKWLKNIIPEVAKLVFVPTLALLITGFVTFLVIGPLANYVGVGIANVYTWLYNLSPVISGAILAGVGQFFVIFGIHWGIIPLGQINVQVLGYDTIMAMFMSAVFGQFGAVVGSIFTSRNSDERQISISASISALFGITEPALYGVNVKKKYPFVAGCIGAAVGGGITGLLGVKLYGFAPVLNIFMLGMFNGPQSKMIYEVVAVTAAFLIAAILTIIWGRRYAKHSQHSDVYVSTEVNNDTKLELHAPVTGEAIAITEVSDPVFASKMMGDGFAVKPDNGQIYAPIEGVITSVFPTKHAITLKGNNGVDVLLHMGIDTVALKGQGFDILVTENQKVTTDTQLANIDLTFLASEGKDDSIMVIFPENLNGEVNVKKGHYTVTDMVGEFNKGES</sequence>
<dbReference type="InterPro" id="IPR001996">
    <property type="entry name" value="PTS_IIB_1"/>
</dbReference>
<keyword evidence="4" id="KW-0762">Sugar transport</keyword>
<dbReference type="EMBL" id="OKRC01000010">
    <property type="protein sequence ID" value="SPE22939.1"/>
    <property type="molecule type" value="Genomic_DNA"/>
</dbReference>
<comment type="caution">
    <text evidence="21">The sequence shown here is derived from an EMBL/GenBank/DDBJ whole genome shotgun (WGS) entry which is preliminary data.</text>
</comment>
<dbReference type="PANTHER" id="PTHR30175:SF1">
    <property type="entry name" value="PTS SYSTEM ARBUTIN-, CELLOBIOSE-, AND SALICIN-SPECIFIC EIIBC COMPONENT-RELATED"/>
    <property type="match status" value="1"/>
</dbReference>
<feature type="transmembrane region" description="Helical" evidence="17">
    <location>
        <begin position="421"/>
        <end position="442"/>
    </location>
</feature>
<feature type="transmembrane region" description="Helical" evidence="17">
    <location>
        <begin position="102"/>
        <end position="130"/>
    </location>
</feature>
<feature type="domain" description="PTS EIIB type-1" evidence="19">
    <location>
        <begin position="6"/>
        <end position="88"/>
    </location>
</feature>
<feature type="transmembrane region" description="Helical" evidence="17">
    <location>
        <begin position="320"/>
        <end position="340"/>
    </location>
</feature>
<keyword evidence="8" id="KW-0418">Kinase</keyword>
<evidence type="ECO:0000256" key="10">
    <source>
        <dbReference type="ARBA" id="ARBA00023136"/>
    </source>
</evidence>
<evidence type="ECO:0000256" key="4">
    <source>
        <dbReference type="ARBA" id="ARBA00022597"/>
    </source>
</evidence>
<feature type="transmembrane region" description="Helical" evidence="17">
    <location>
        <begin position="237"/>
        <end position="262"/>
    </location>
</feature>
<name>A0AAE8LX44_LATSK</name>
<dbReference type="InterPro" id="IPR011055">
    <property type="entry name" value="Dup_hybrid_motif"/>
</dbReference>
<feature type="domain" description="PTS EIIC type-1" evidence="20">
    <location>
        <begin position="104"/>
        <end position="458"/>
    </location>
</feature>
<feature type="domain" description="PTS EIIA type-1" evidence="18">
    <location>
        <begin position="485"/>
        <end position="589"/>
    </location>
</feature>
<dbReference type="GO" id="GO:0090589">
    <property type="term" value="F:protein-phosphocysteine-trehalose phosphotransferase system transporter activity"/>
    <property type="evidence" value="ECO:0007669"/>
    <property type="project" value="TreeGrafter"/>
</dbReference>
<evidence type="ECO:0000313" key="21">
    <source>
        <dbReference type="EMBL" id="SPE22939.1"/>
    </source>
</evidence>
<evidence type="ECO:0000256" key="16">
    <source>
        <dbReference type="PROSITE-ProRule" id="PRU00421"/>
    </source>
</evidence>
<dbReference type="GO" id="GO:0009401">
    <property type="term" value="P:phosphoenolpyruvate-dependent sugar phosphotransferase system"/>
    <property type="evidence" value="ECO:0007669"/>
    <property type="project" value="UniProtKB-KW"/>
</dbReference>
<dbReference type="RefSeq" id="WP_016264445.1">
    <property type="nucleotide sequence ID" value="NZ_BJLN01000014.1"/>
</dbReference>
<dbReference type="SUPFAM" id="SSF55604">
    <property type="entry name" value="Glucose permease domain IIB"/>
    <property type="match status" value="1"/>
</dbReference>
<feature type="transmembrane region" description="Helical" evidence="17">
    <location>
        <begin position="142"/>
        <end position="164"/>
    </location>
</feature>
<evidence type="ECO:0000256" key="11">
    <source>
        <dbReference type="ARBA" id="ARBA00044053"/>
    </source>
</evidence>
<accession>A0AAE8LX44</accession>
<feature type="transmembrane region" description="Helical" evidence="17">
    <location>
        <begin position="176"/>
        <end position="201"/>
    </location>
</feature>
<dbReference type="PROSITE" id="PS01035">
    <property type="entry name" value="PTS_EIIB_TYPE_1_CYS"/>
    <property type="match status" value="1"/>
</dbReference>
<dbReference type="InterPro" id="IPR036878">
    <property type="entry name" value="Glu_permease_IIB"/>
</dbReference>
<dbReference type="CDD" id="cd00212">
    <property type="entry name" value="PTS_IIB_glc"/>
    <property type="match status" value="1"/>
</dbReference>
<keyword evidence="10 17" id="KW-0472">Membrane</keyword>
<evidence type="ECO:0000256" key="3">
    <source>
        <dbReference type="ARBA" id="ARBA00022475"/>
    </source>
</evidence>
<dbReference type="GO" id="GO:0008982">
    <property type="term" value="F:protein-N(PI)-phosphohistidine-sugar phosphotransferase activity"/>
    <property type="evidence" value="ECO:0007669"/>
    <property type="project" value="InterPro"/>
</dbReference>
<evidence type="ECO:0000256" key="7">
    <source>
        <dbReference type="ARBA" id="ARBA00022692"/>
    </source>
</evidence>
<dbReference type="Pfam" id="PF02378">
    <property type="entry name" value="PTS_EIIC"/>
    <property type="match status" value="1"/>
</dbReference>
<keyword evidence="7 17" id="KW-0812">Transmembrane</keyword>
<dbReference type="EC" id="2.7.1.211" evidence="11"/>
<dbReference type="InterPro" id="IPR001127">
    <property type="entry name" value="PTS_EIIA_1_perm"/>
</dbReference>
<gene>
    <name evidence="21" type="primary">bglF_2</name>
    <name evidence="21" type="ORF">LAS9267_01839</name>
</gene>
<dbReference type="GO" id="GO:0016301">
    <property type="term" value="F:kinase activity"/>
    <property type="evidence" value="ECO:0007669"/>
    <property type="project" value="UniProtKB-KW"/>
</dbReference>
<evidence type="ECO:0000256" key="13">
    <source>
        <dbReference type="ARBA" id="ARBA00048931"/>
    </source>
</evidence>
<dbReference type="Gene3D" id="3.30.1360.60">
    <property type="entry name" value="Glucose permease domain IIB"/>
    <property type="match status" value="1"/>
</dbReference>
<comment type="function">
    <text evidence="12">The phosphoenolpyruvate-dependent sugar phosphotransferase system (sugar PTS), a major carbohydrate active transport system, catalyzes the phosphorylation of incoming sugar substrates concomitantly with their translocation across the cell membrane. This system is involved in sucrose transport.</text>
</comment>
<organism evidence="21 22">
    <name type="scientific">Latilactobacillus sakei</name>
    <name type="common">Lactobacillus sakei</name>
    <dbReference type="NCBI Taxonomy" id="1599"/>
    <lineage>
        <taxon>Bacteria</taxon>
        <taxon>Bacillati</taxon>
        <taxon>Bacillota</taxon>
        <taxon>Bacilli</taxon>
        <taxon>Lactobacillales</taxon>
        <taxon>Lactobacillaceae</taxon>
        <taxon>Latilactobacillus</taxon>
    </lineage>
</organism>
<comment type="subcellular location">
    <subcellularLocation>
        <location evidence="1">Cell membrane</location>
        <topology evidence="1">Multi-pass membrane protein</topology>
    </subcellularLocation>
</comment>
<comment type="catalytic activity">
    <reaction evidence="13">
        <text>N(pros)-phospho-L-histidyl-[protein](out) + sucrose = sucrose 6(G)-phosphate(in) + L-histidyl-[protein]</text>
        <dbReference type="Rhea" id="RHEA:49236"/>
        <dbReference type="Rhea" id="RHEA-COMP:9745"/>
        <dbReference type="Rhea" id="RHEA-COMP:9746"/>
        <dbReference type="ChEBI" id="CHEBI:17992"/>
        <dbReference type="ChEBI" id="CHEBI:29979"/>
        <dbReference type="ChEBI" id="CHEBI:64837"/>
        <dbReference type="ChEBI" id="CHEBI:91002"/>
        <dbReference type="EC" id="2.7.1.211"/>
    </reaction>
</comment>
<dbReference type="InterPro" id="IPR018113">
    <property type="entry name" value="PTrfase_EIIB_Cys"/>
</dbReference>
<keyword evidence="6" id="KW-0598">Phosphotransferase system</keyword>
<evidence type="ECO:0000256" key="14">
    <source>
        <dbReference type="ARBA" id="ARBA00074554"/>
    </source>
</evidence>
<dbReference type="FunFam" id="3.30.1360.60:FF:000001">
    <property type="entry name" value="PTS system glucose-specific IIBC component PtsG"/>
    <property type="match status" value="1"/>
</dbReference>
<dbReference type="GO" id="GO:0005886">
    <property type="term" value="C:plasma membrane"/>
    <property type="evidence" value="ECO:0007669"/>
    <property type="project" value="UniProtKB-SubCell"/>
</dbReference>
<dbReference type="Pfam" id="PF00367">
    <property type="entry name" value="PTS_EIIB"/>
    <property type="match status" value="1"/>
</dbReference>
<dbReference type="GO" id="GO:0015771">
    <property type="term" value="P:trehalose transport"/>
    <property type="evidence" value="ECO:0007669"/>
    <property type="project" value="TreeGrafter"/>
</dbReference>
<feature type="transmembrane region" description="Helical" evidence="17">
    <location>
        <begin position="207"/>
        <end position="225"/>
    </location>
</feature>
<keyword evidence="3" id="KW-1003">Cell membrane</keyword>
<feature type="transmembrane region" description="Helical" evidence="17">
    <location>
        <begin position="282"/>
        <end position="308"/>
    </location>
</feature>
<feature type="transmembrane region" description="Helical" evidence="17">
    <location>
        <begin position="378"/>
        <end position="401"/>
    </location>
</feature>
<dbReference type="FunFam" id="2.70.70.10:FF:000001">
    <property type="entry name" value="PTS system glucose-specific IIA component"/>
    <property type="match status" value="1"/>
</dbReference>
<protein>
    <recommendedName>
        <fullName evidence="14">PTS system sucrose-specific EIIBCA component</fullName>
        <ecNumber evidence="11">2.7.1.211</ecNumber>
    </recommendedName>
    <alternativeName>
        <fullName evidence="15">EIIBCA-Scr</fullName>
    </alternativeName>
</protein>
<keyword evidence="5" id="KW-0808">Transferase</keyword>
<dbReference type="SUPFAM" id="SSF51261">
    <property type="entry name" value="Duplicated hybrid motif"/>
    <property type="match status" value="1"/>
</dbReference>
<evidence type="ECO:0000256" key="8">
    <source>
        <dbReference type="ARBA" id="ARBA00022777"/>
    </source>
</evidence>
<dbReference type="Proteomes" id="UP000239650">
    <property type="component" value="Unassembled WGS sequence"/>
</dbReference>
<dbReference type="PANTHER" id="PTHR30175">
    <property type="entry name" value="PHOSPHOTRANSFERASE SYSTEM TRANSPORT PROTEIN"/>
    <property type="match status" value="1"/>
</dbReference>
<dbReference type="PROSITE" id="PS51098">
    <property type="entry name" value="PTS_EIIB_TYPE_1"/>
    <property type="match status" value="1"/>
</dbReference>
<evidence type="ECO:0000256" key="5">
    <source>
        <dbReference type="ARBA" id="ARBA00022679"/>
    </source>
</evidence>
<dbReference type="AlphaFoldDB" id="A0AAE8LX44"/>
<evidence type="ECO:0000259" key="18">
    <source>
        <dbReference type="PROSITE" id="PS51093"/>
    </source>
</evidence>
<evidence type="ECO:0000256" key="12">
    <source>
        <dbReference type="ARBA" id="ARBA00045139"/>
    </source>
</evidence>
<evidence type="ECO:0000256" key="2">
    <source>
        <dbReference type="ARBA" id="ARBA00022448"/>
    </source>
</evidence>
<dbReference type="PROSITE" id="PS51093">
    <property type="entry name" value="PTS_EIIA_TYPE_1"/>
    <property type="match status" value="1"/>
</dbReference>
<dbReference type="PROSITE" id="PS00371">
    <property type="entry name" value="PTS_EIIA_TYPE_1_HIS"/>
    <property type="match status" value="1"/>
</dbReference>
<evidence type="ECO:0000256" key="9">
    <source>
        <dbReference type="ARBA" id="ARBA00022989"/>
    </source>
</evidence>
<feature type="active site" description="Phosphocysteine intermediate; for EIIB activity" evidence="16">
    <location>
        <position position="28"/>
    </location>
</feature>
<proteinExistence type="predicted"/>
<evidence type="ECO:0000256" key="17">
    <source>
        <dbReference type="SAM" id="Phobius"/>
    </source>
</evidence>